<gene>
    <name evidence="11" type="ORF">WICANDRAFT_35528</name>
</gene>
<sequence length="702" mass="80811">MRNAIKKSDSTPSEQRPLKRRKRNRGDKKDDLTEDTGSQDTETQGFSNDQAIVVDDSSDDVPSRKEELNAIPVIDLSDNDDKPNIKATTSKDVSGCNSTSDINAEITVDDDDDGEDEEDDDEFDDVEFEDVDMDSVTPRPSSNLAGDISLQMDKPDPKKKRKTKAKNVIDREEKLFRKQFHRNYIAIMSIHGFIRNRWCNDKSIHNSIMKLISPSIYDELHPSKNDVKTPHIRTRRFLDGLRHLLDRWTKYYKVTSNKGIFKHDWYDWYGYEKTSVPFSRFSKCIIKGRGNRDIGAQGFVALLRAAGVPSRLVFSLQPPDFTSMAIKKKPEELDTKVLGEVELNYPVFWAEAWDSSSKTWITIDPIQFKIIENVKLKSKLEPPANYPYNNLIYVLGYDRKGGVRDITKRYAEKYYARTRKKRITKDEADEIWYSDFMESLSARERNISDDYEDEYFKKKATLEGMPDNIQDFKNHPFYVLESHLRANEILHPKEHCGMIRTKGKNDSIKVYRRENVQTLRSPRGWFQRGRILKTGERPMLVRKKTPAQMKDDDDDPDERLYAIFQTSVYVPPPVKDGLITKNSYGNIDVYVPSMVPEGAVLISTPFASDAAKLIGIDYAPAVVGFKFERRGATPKIEGVVVAEEFKEAVESVQEQLKEESIEKQRSELEIRALKGWSLLLAKLRIKQRLNAQHGKVDEDTDG</sequence>
<dbReference type="PANTHER" id="PTHR12135">
    <property type="entry name" value="DNA REPAIR PROTEIN XP-C / RAD4"/>
    <property type="match status" value="1"/>
</dbReference>
<feature type="coiled-coil region" evidence="6">
    <location>
        <begin position="642"/>
        <end position="669"/>
    </location>
</feature>
<comment type="similarity">
    <text evidence="2">Belongs to the XPC family.</text>
</comment>
<evidence type="ECO:0000256" key="5">
    <source>
        <dbReference type="ARBA" id="ARBA00023242"/>
    </source>
</evidence>
<dbReference type="GO" id="GO:0006289">
    <property type="term" value="P:nucleotide-excision repair"/>
    <property type="evidence" value="ECO:0007669"/>
    <property type="project" value="EnsemblFungi"/>
</dbReference>
<dbReference type="GeneID" id="30199566"/>
<dbReference type="GO" id="GO:0071942">
    <property type="term" value="C:XPC complex"/>
    <property type="evidence" value="ECO:0007669"/>
    <property type="project" value="TreeGrafter"/>
</dbReference>
<feature type="domain" description="Rad4 beta-hairpin" evidence="9">
    <location>
        <begin position="519"/>
        <end position="572"/>
    </location>
</feature>
<evidence type="ECO:0008006" key="13">
    <source>
        <dbReference type="Google" id="ProtNLM"/>
    </source>
</evidence>
<evidence type="ECO:0000256" key="6">
    <source>
        <dbReference type="SAM" id="Coils"/>
    </source>
</evidence>
<feature type="region of interest" description="Disordered" evidence="7">
    <location>
        <begin position="1"/>
        <end position="166"/>
    </location>
</feature>
<dbReference type="FunFam" id="3.30.70.2460:FF:000001">
    <property type="entry name" value="DNA repair protein Rad4 family"/>
    <property type="match status" value="1"/>
</dbReference>
<dbReference type="Gene3D" id="2.20.20.110">
    <property type="entry name" value="Rad4, beta-hairpin domain BHD1"/>
    <property type="match status" value="1"/>
</dbReference>
<dbReference type="EMBL" id="KV454213">
    <property type="protein sequence ID" value="ODQ57667.1"/>
    <property type="molecule type" value="Genomic_DNA"/>
</dbReference>
<dbReference type="OrthoDB" id="300780at2759"/>
<dbReference type="GO" id="GO:0000122">
    <property type="term" value="P:negative regulation of transcription by RNA polymerase II"/>
    <property type="evidence" value="ECO:0007669"/>
    <property type="project" value="EnsemblFungi"/>
</dbReference>
<name>A0A1E3NYL2_WICAA</name>
<evidence type="ECO:0000256" key="7">
    <source>
        <dbReference type="SAM" id="MobiDB-lite"/>
    </source>
</evidence>
<comment type="subcellular location">
    <subcellularLocation>
        <location evidence="1">Nucleus</location>
    </subcellularLocation>
</comment>
<dbReference type="Gene3D" id="3.30.70.2460">
    <property type="entry name" value="Rad4, beta-hairpin domain BHD3"/>
    <property type="match status" value="1"/>
</dbReference>
<keyword evidence="3" id="KW-0227">DNA damage</keyword>
<dbReference type="SMART" id="SM01030">
    <property type="entry name" value="BHD_1"/>
    <property type="match status" value="1"/>
</dbReference>
<dbReference type="InterPro" id="IPR018325">
    <property type="entry name" value="Rad4/PNGase_transGLS-fold"/>
</dbReference>
<feature type="compositionally biased region" description="Polar residues" evidence="7">
    <location>
        <begin position="35"/>
        <end position="50"/>
    </location>
</feature>
<accession>A0A1E3NYL2</accession>
<feature type="compositionally biased region" description="Acidic residues" evidence="7">
    <location>
        <begin position="107"/>
        <end position="133"/>
    </location>
</feature>
<dbReference type="Pfam" id="PF03835">
    <property type="entry name" value="Rad4"/>
    <property type="match status" value="1"/>
</dbReference>
<dbReference type="Pfam" id="PF10405">
    <property type="entry name" value="BHD_3"/>
    <property type="match status" value="1"/>
</dbReference>
<dbReference type="InterPro" id="IPR036985">
    <property type="entry name" value="Transglutaminase-like_sf"/>
</dbReference>
<evidence type="ECO:0000259" key="9">
    <source>
        <dbReference type="SMART" id="SM01031"/>
    </source>
</evidence>
<protein>
    <recommendedName>
        <fullName evidence="13">Rad4 beta-hairpin domain-containing protein</fullName>
    </recommendedName>
</protein>
<dbReference type="GO" id="GO:0003697">
    <property type="term" value="F:single-stranded DNA binding"/>
    <property type="evidence" value="ECO:0007669"/>
    <property type="project" value="TreeGrafter"/>
</dbReference>
<dbReference type="AlphaFoldDB" id="A0A1E3NYL2"/>
<evidence type="ECO:0000313" key="11">
    <source>
        <dbReference type="EMBL" id="ODQ57667.1"/>
    </source>
</evidence>
<organism evidence="11 12">
    <name type="scientific">Wickerhamomyces anomalus (strain ATCC 58044 / CBS 1984 / NCYC 433 / NRRL Y-366-8)</name>
    <name type="common">Yeast</name>
    <name type="synonym">Hansenula anomala</name>
    <dbReference type="NCBI Taxonomy" id="683960"/>
    <lineage>
        <taxon>Eukaryota</taxon>
        <taxon>Fungi</taxon>
        <taxon>Dikarya</taxon>
        <taxon>Ascomycota</taxon>
        <taxon>Saccharomycotina</taxon>
        <taxon>Saccharomycetes</taxon>
        <taxon>Phaffomycetales</taxon>
        <taxon>Wickerhamomycetaceae</taxon>
        <taxon>Wickerhamomyces</taxon>
    </lineage>
</organism>
<dbReference type="RefSeq" id="XP_019036874.1">
    <property type="nucleotide sequence ID" value="XM_019182320.1"/>
</dbReference>
<dbReference type="SMART" id="SM01031">
    <property type="entry name" value="BHD_2"/>
    <property type="match status" value="1"/>
</dbReference>
<feature type="domain" description="Rad4 beta-hairpin" evidence="10">
    <location>
        <begin position="579"/>
        <end position="653"/>
    </location>
</feature>
<dbReference type="SUPFAM" id="SSF54001">
    <property type="entry name" value="Cysteine proteinases"/>
    <property type="match status" value="1"/>
</dbReference>
<dbReference type="Gene3D" id="3.90.260.10">
    <property type="entry name" value="Transglutaminase-like"/>
    <property type="match status" value="1"/>
</dbReference>
<evidence type="ECO:0000256" key="1">
    <source>
        <dbReference type="ARBA" id="ARBA00004123"/>
    </source>
</evidence>
<dbReference type="SMART" id="SM01032">
    <property type="entry name" value="BHD_3"/>
    <property type="match status" value="1"/>
</dbReference>
<dbReference type="Gene3D" id="3.30.60.290">
    <property type="entry name" value="Rad4, beta-hairpin domain BHD2"/>
    <property type="match status" value="1"/>
</dbReference>
<evidence type="ECO:0000259" key="10">
    <source>
        <dbReference type="SMART" id="SM01032"/>
    </source>
</evidence>
<feature type="domain" description="Rad4 beta-hairpin" evidence="8">
    <location>
        <begin position="461"/>
        <end position="517"/>
    </location>
</feature>
<keyword evidence="6" id="KW-0175">Coiled coil</keyword>
<dbReference type="GO" id="GO:1990165">
    <property type="term" value="F:single-strand break-containing DNA binding"/>
    <property type="evidence" value="ECO:0007669"/>
    <property type="project" value="EnsemblFungi"/>
</dbReference>
<dbReference type="GO" id="GO:0006265">
    <property type="term" value="P:DNA topological change"/>
    <property type="evidence" value="ECO:0007669"/>
    <property type="project" value="EnsemblFungi"/>
</dbReference>
<dbReference type="InterPro" id="IPR018326">
    <property type="entry name" value="Rad4_beta-hairpin_dom1"/>
</dbReference>
<dbReference type="InterPro" id="IPR018327">
    <property type="entry name" value="BHD_2"/>
</dbReference>
<reference evidence="11 12" key="1">
    <citation type="journal article" date="2016" name="Proc. Natl. Acad. Sci. U.S.A.">
        <title>Comparative genomics of biotechnologically important yeasts.</title>
        <authorList>
            <person name="Riley R."/>
            <person name="Haridas S."/>
            <person name="Wolfe K.H."/>
            <person name="Lopes M.R."/>
            <person name="Hittinger C.T."/>
            <person name="Goeker M."/>
            <person name="Salamov A.A."/>
            <person name="Wisecaver J.H."/>
            <person name="Long T.M."/>
            <person name="Calvey C.H."/>
            <person name="Aerts A.L."/>
            <person name="Barry K.W."/>
            <person name="Choi C."/>
            <person name="Clum A."/>
            <person name="Coughlan A.Y."/>
            <person name="Deshpande S."/>
            <person name="Douglass A.P."/>
            <person name="Hanson S.J."/>
            <person name="Klenk H.-P."/>
            <person name="LaButti K.M."/>
            <person name="Lapidus A."/>
            <person name="Lindquist E.A."/>
            <person name="Lipzen A.M."/>
            <person name="Meier-Kolthoff J.P."/>
            <person name="Ohm R.A."/>
            <person name="Otillar R.P."/>
            <person name="Pangilinan J.L."/>
            <person name="Peng Y."/>
            <person name="Rokas A."/>
            <person name="Rosa C.A."/>
            <person name="Scheuner C."/>
            <person name="Sibirny A.A."/>
            <person name="Slot J.C."/>
            <person name="Stielow J.B."/>
            <person name="Sun H."/>
            <person name="Kurtzman C.P."/>
            <person name="Blackwell M."/>
            <person name="Grigoriev I.V."/>
            <person name="Jeffries T.W."/>
        </authorList>
    </citation>
    <scope>NUCLEOTIDE SEQUENCE [LARGE SCALE GENOMIC DNA]</scope>
    <source>
        <strain evidence="12">ATCC 58044 / CBS 1984 / NCYC 433 / NRRL Y-366-8</strain>
    </source>
</reference>
<dbReference type="Pfam" id="PF10403">
    <property type="entry name" value="BHD_1"/>
    <property type="match status" value="1"/>
</dbReference>
<dbReference type="Proteomes" id="UP000094112">
    <property type="component" value="Unassembled WGS sequence"/>
</dbReference>
<feature type="compositionally biased region" description="Polar residues" evidence="7">
    <location>
        <begin position="86"/>
        <end position="102"/>
    </location>
</feature>
<keyword evidence="4" id="KW-0234">DNA repair</keyword>
<dbReference type="InterPro" id="IPR004583">
    <property type="entry name" value="DNA_repair_Rad4"/>
</dbReference>
<evidence type="ECO:0000259" key="8">
    <source>
        <dbReference type="SMART" id="SM01030"/>
    </source>
</evidence>
<dbReference type="PANTHER" id="PTHR12135:SF0">
    <property type="entry name" value="DNA REPAIR PROTEIN COMPLEMENTING XP-C CELLS"/>
    <property type="match status" value="1"/>
</dbReference>
<evidence type="ECO:0000256" key="2">
    <source>
        <dbReference type="ARBA" id="ARBA00009525"/>
    </source>
</evidence>
<proteinExistence type="inferred from homology"/>
<keyword evidence="5" id="KW-0539">Nucleus</keyword>
<dbReference type="STRING" id="683960.A0A1E3NYL2"/>
<evidence type="ECO:0000256" key="3">
    <source>
        <dbReference type="ARBA" id="ARBA00022763"/>
    </source>
</evidence>
<evidence type="ECO:0000256" key="4">
    <source>
        <dbReference type="ARBA" id="ARBA00023204"/>
    </source>
</evidence>
<keyword evidence="12" id="KW-1185">Reference proteome</keyword>
<dbReference type="GO" id="GO:0043161">
    <property type="term" value="P:proteasome-mediated ubiquitin-dependent protein catabolic process"/>
    <property type="evidence" value="ECO:0007669"/>
    <property type="project" value="EnsemblFungi"/>
</dbReference>
<dbReference type="InterPro" id="IPR038765">
    <property type="entry name" value="Papain-like_cys_pep_sf"/>
</dbReference>
<dbReference type="GO" id="GO:0005829">
    <property type="term" value="C:cytosol"/>
    <property type="evidence" value="ECO:0007669"/>
    <property type="project" value="EnsemblFungi"/>
</dbReference>
<dbReference type="InterPro" id="IPR018328">
    <property type="entry name" value="Rad4_beta-hairpin_dom3"/>
</dbReference>
<dbReference type="InterPro" id="IPR042488">
    <property type="entry name" value="Rad4_BHD3_sf"/>
</dbReference>
<evidence type="ECO:0000313" key="12">
    <source>
        <dbReference type="Proteomes" id="UP000094112"/>
    </source>
</evidence>
<feature type="non-terminal residue" evidence="11">
    <location>
        <position position="702"/>
    </location>
</feature>
<dbReference type="GO" id="GO:0000111">
    <property type="term" value="C:nucleotide-excision repair factor 2 complex"/>
    <property type="evidence" value="ECO:0007669"/>
    <property type="project" value="EnsemblFungi"/>
</dbReference>
<dbReference type="GO" id="GO:0006298">
    <property type="term" value="P:mismatch repair"/>
    <property type="evidence" value="ECO:0007669"/>
    <property type="project" value="TreeGrafter"/>
</dbReference>